<sequence length="199" mass="22084">MATRDDALEPQVQVSDVRALRALAHPLRNRLLGLLRLHGPATASGLGRRVGESSGSTSYHLRQLAAYGFVEEVEDQGTARERWWRARHRMTSWEAADVLSQEGGAEVEDELRRQQLAGHARVLTAWQAQEAELGPAWAEAASLSDYALRLRPDQAKALTRELSTVLMRWLAEHPADRPAEGSDLVSVLVDVVPLKEWPA</sequence>
<reference evidence="2 3" key="1">
    <citation type="submission" date="2019-02" db="EMBL/GenBank/DDBJ databases">
        <title>Sequencing the genomes of 1000 actinobacteria strains.</title>
        <authorList>
            <person name="Klenk H.-P."/>
        </authorList>
    </citation>
    <scope>NUCLEOTIDE SEQUENCE [LARGE SCALE GENOMIC DNA]</scope>
    <source>
        <strain evidence="2 3">DSM 44509</strain>
    </source>
</reference>
<dbReference type="InterPro" id="IPR036390">
    <property type="entry name" value="WH_DNA-bd_sf"/>
</dbReference>
<dbReference type="OrthoDB" id="7945987at2"/>
<dbReference type="AlphaFoldDB" id="A0A4Q7YDA4"/>
<evidence type="ECO:0000313" key="3">
    <source>
        <dbReference type="Proteomes" id="UP000292507"/>
    </source>
</evidence>
<name>A0A4Q7YDA4_9ACTN</name>
<dbReference type="SMART" id="SM00418">
    <property type="entry name" value="HTH_ARSR"/>
    <property type="match status" value="1"/>
</dbReference>
<gene>
    <name evidence="2" type="ORF">BKA19_3976</name>
</gene>
<dbReference type="SUPFAM" id="SSF46785">
    <property type="entry name" value="Winged helix' DNA-binding domain"/>
    <property type="match status" value="1"/>
</dbReference>
<evidence type="ECO:0000313" key="2">
    <source>
        <dbReference type="EMBL" id="RZU34215.1"/>
    </source>
</evidence>
<dbReference type="InterPro" id="IPR001845">
    <property type="entry name" value="HTH_ArsR_DNA-bd_dom"/>
</dbReference>
<dbReference type="EMBL" id="SHKV01000001">
    <property type="protein sequence ID" value="RZU34215.1"/>
    <property type="molecule type" value="Genomic_DNA"/>
</dbReference>
<dbReference type="Gene3D" id="1.10.10.10">
    <property type="entry name" value="Winged helix-like DNA-binding domain superfamily/Winged helix DNA-binding domain"/>
    <property type="match status" value="1"/>
</dbReference>
<organism evidence="2 3">
    <name type="scientific">Blastococcus saxobsidens</name>
    <dbReference type="NCBI Taxonomy" id="138336"/>
    <lineage>
        <taxon>Bacteria</taxon>
        <taxon>Bacillati</taxon>
        <taxon>Actinomycetota</taxon>
        <taxon>Actinomycetes</taxon>
        <taxon>Geodermatophilales</taxon>
        <taxon>Geodermatophilaceae</taxon>
        <taxon>Blastococcus</taxon>
    </lineage>
</organism>
<comment type="caution">
    <text evidence="2">The sequence shown here is derived from an EMBL/GenBank/DDBJ whole genome shotgun (WGS) entry which is preliminary data.</text>
</comment>
<dbReference type="InterPro" id="IPR036388">
    <property type="entry name" value="WH-like_DNA-bd_sf"/>
</dbReference>
<accession>A0A4Q7YDA4</accession>
<dbReference type="GO" id="GO:0003700">
    <property type="term" value="F:DNA-binding transcription factor activity"/>
    <property type="evidence" value="ECO:0007669"/>
    <property type="project" value="InterPro"/>
</dbReference>
<evidence type="ECO:0000259" key="1">
    <source>
        <dbReference type="SMART" id="SM00418"/>
    </source>
</evidence>
<dbReference type="RefSeq" id="WP_104526517.1">
    <property type="nucleotide sequence ID" value="NZ_POQT01000001.1"/>
</dbReference>
<keyword evidence="3" id="KW-1185">Reference proteome</keyword>
<protein>
    <submittedName>
        <fullName evidence="2">Helix-turn-helix protein</fullName>
    </submittedName>
</protein>
<dbReference type="Proteomes" id="UP000292507">
    <property type="component" value="Unassembled WGS sequence"/>
</dbReference>
<proteinExistence type="predicted"/>
<feature type="domain" description="HTH arsR-type" evidence="1">
    <location>
        <begin position="18"/>
        <end position="104"/>
    </location>
</feature>
<dbReference type="Pfam" id="PF12840">
    <property type="entry name" value="HTH_20"/>
    <property type="match status" value="1"/>
</dbReference>